<feature type="transmembrane region" description="Helical" evidence="2">
    <location>
        <begin position="282"/>
        <end position="300"/>
    </location>
</feature>
<feature type="non-terminal residue" evidence="3">
    <location>
        <position position="1"/>
    </location>
</feature>
<evidence type="ECO:0000313" key="3">
    <source>
        <dbReference type="EMBL" id="POM64194.1"/>
    </source>
</evidence>
<gene>
    <name evidence="3" type="ORF">PHPALM_20310</name>
</gene>
<evidence type="ECO:0000256" key="2">
    <source>
        <dbReference type="SAM" id="Phobius"/>
    </source>
</evidence>
<evidence type="ECO:0000256" key="1">
    <source>
        <dbReference type="SAM" id="Coils"/>
    </source>
</evidence>
<proteinExistence type="predicted"/>
<feature type="transmembrane region" description="Helical" evidence="2">
    <location>
        <begin position="253"/>
        <end position="270"/>
    </location>
</feature>
<feature type="coiled-coil region" evidence="1">
    <location>
        <begin position="12"/>
        <end position="39"/>
    </location>
</feature>
<feature type="transmembrane region" description="Helical" evidence="2">
    <location>
        <begin position="306"/>
        <end position="324"/>
    </location>
</feature>
<dbReference type="EMBL" id="NCKW01011161">
    <property type="protein sequence ID" value="POM64194.1"/>
    <property type="molecule type" value="Genomic_DNA"/>
</dbReference>
<comment type="caution">
    <text evidence="3">The sequence shown here is derived from an EMBL/GenBank/DDBJ whole genome shotgun (WGS) entry which is preliminary data.</text>
</comment>
<sequence length="507" mass="56890">LVKCNECCKAQQSNARVAVAKAQAELERTETQLKKLRTAIGNQFDRRISEAMALELNGPSANDLIVKSRQSVRRVSRRPSNALKAEATVKEDKRRITVTLKKETQAVLRANRDQVAEKRKTIKKAKRAAATEQRKLKREAKREQKKLLEGLRGIDRLKKRLHLYLEAREERKIAALPLHERQAYLTEKEQLKKIRRTSRLLYNAFLRRQPAHQAKPLFPEWVVYLSYTISAVWSGWCIYFVLMFAFTTGHVEAQLWVTSFLAGLALTYLISDPIKVFLRMGLMPIIAAGILANSGFFSAVGSEPMALGVAAVAAGAGYVAKHQADRRARRKQRRLRKANSNKLVPVTTVAEENNNVEADAVQTVDDVVEVVAMAGRVDANDSDNDSDGEMEQRKNSFTDLTRLGLAVGCLCRLVGAMHMNEVTVDLPCVFVTLMNPSSDLGQQRIKALLYLADYLAVLQACGYQDEKNTSSLTARSDLYRVHAVVSRSLLERWMHTGVDVDSDVNLN</sequence>
<feature type="transmembrane region" description="Helical" evidence="2">
    <location>
        <begin position="221"/>
        <end position="247"/>
    </location>
</feature>
<keyword evidence="2" id="KW-0472">Membrane</keyword>
<dbReference type="OrthoDB" id="77617at2759"/>
<name>A0A2P4XF75_9STRA</name>
<evidence type="ECO:0000313" key="4">
    <source>
        <dbReference type="Proteomes" id="UP000237271"/>
    </source>
</evidence>
<keyword evidence="4" id="KW-1185">Reference proteome</keyword>
<reference evidence="3 4" key="1">
    <citation type="journal article" date="2017" name="Genome Biol. Evol.">
        <title>Phytophthora megakarya and P. palmivora, closely related causal agents of cacao black pod rot, underwent increases in genome sizes and gene numbers by different mechanisms.</title>
        <authorList>
            <person name="Ali S.S."/>
            <person name="Shao J."/>
            <person name="Lary D.J."/>
            <person name="Kronmiller B."/>
            <person name="Shen D."/>
            <person name="Strem M.D."/>
            <person name="Amoako-Attah I."/>
            <person name="Akrofi A.Y."/>
            <person name="Begoude B.A."/>
            <person name="Ten Hoopen G.M."/>
            <person name="Coulibaly K."/>
            <person name="Kebe B.I."/>
            <person name="Melnick R.L."/>
            <person name="Guiltinan M.J."/>
            <person name="Tyler B.M."/>
            <person name="Meinhardt L.W."/>
            <person name="Bailey B.A."/>
        </authorList>
    </citation>
    <scope>NUCLEOTIDE SEQUENCE [LARGE SCALE GENOMIC DNA]</scope>
    <source>
        <strain evidence="4">sbr112.9</strain>
    </source>
</reference>
<keyword evidence="1" id="KW-0175">Coiled coil</keyword>
<protein>
    <submittedName>
        <fullName evidence="3">Transmembrane protein</fullName>
    </submittedName>
</protein>
<keyword evidence="2 3" id="KW-0812">Transmembrane</keyword>
<feature type="coiled-coil region" evidence="1">
    <location>
        <begin position="108"/>
        <end position="146"/>
    </location>
</feature>
<dbReference type="AlphaFoldDB" id="A0A2P4XF75"/>
<dbReference type="Proteomes" id="UP000237271">
    <property type="component" value="Unassembled WGS sequence"/>
</dbReference>
<accession>A0A2P4XF75</accession>
<keyword evidence="2" id="KW-1133">Transmembrane helix</keyword>
<organism evidence="3 4">
    <name type="scientific">Phytophthora palmivora</name>
    <dbReference type="NCBI Taxonomy" id="4796"/>
    <lineage>
        <taxon>Eukaryota</taxon>
        <taxon>Sar</taxon>
        <taxon>Stramenopiles</taxon>
        <taxon>Oomycota</taxon>
        <taxon>Peronosporomycetes</taxon>
        <taxon>Peronosporales</taxon>
        <taxon>Peronosporaceae</taxon>
        <taxon>Phytophthora</taxon>
    </lineage>
</organism>